<dbReference type="PANTHER" id="PTHR47197:SF3">
    <property type="entry name" value="DIHYDRO-HEME D1 DEHYDROGENASE"/>
    <property type="match status" value="1"/>
</dbReference>
<dbReference type="InterPro" id="IPR018247">
    <property type="entry name" value="EF_Hand_1_Ca_BS"/>
</dbReference>
<dbReference type="PROSITE" id="PS00018">
    <property type="entry name" value="EF_HAND_1"/>
    <property type="match status" value="1"/>
</dbReference>
<name>A0ABS4NNE3_9BACL</name>
<dbReference type="PROSITE" id="PS50222">
    <property type="entry name" value="EF_HAND_2"/>
    <property type="match status" value="1"/>
</dbReference>
<feature type="domain" description="EF-hand" evidence="1">
    <location>
        <begin position="245"/>
        <end position="280"/>
    </location>
</feature>
<dbReference type="EMBL" id="JAGGLV010000004">
    <property type="protein sequence ID" value="MBP2111587.1"/>
    <property type="molecule type" value="Genomic_DNA"/>
</dbReference>
<evidence type="ECO:0000313" key="3">
    <source>
        <dbReference type="Proteomes" id="UP000773462"/>
    </source>
</evidence>
<reference evidence="2 3" key="1">
    <citation type="submission" date="2021-03" db="EMBL/GenBank/DDBJ databases">
        <title>Genomic Encyclopedia of Type Strains, Phase IV (KMG-IV): sequencing the most valuable type-strain genomes for metagenomic binning, comparative biology and taxonomic classification.</title>
        <authorList>
            <person name="Goeker M."/>
        </authorList>
    </citation>
    <scope>NUCLEOTIDE SEQUENCE [LARGE SCALE GENOMIC DNA]</scope>
    <source>
        <strain evidence="2 3">DSM 101953</strain>
    </source>
</reference>
<dbReference type="PANTHER" id="PTHR47197">
    <property type="entry name" value="PROTEIN NIRF"/>
    <property type="match status" value="1"/>
</dbReference>
<sequence length="376" mass="41598">MNMNLTANHNRNTRSGLSYVYASYVFRNNSGYIAVIDPTTDQIIKRIPTGRNPIAMCLSPSGDKLYVIDAFEEKVFVYSTDTFSPIGEIPVGSKPVAIFVEPSGKRGYVANFREPSVTVFDAVNLKLIGNLNLKNFGMPFAFASNEKSPYVYIACKGITPVEDFTMMIIINNDSYILFSIKGPVFDQTHNPLTVHPNGHPLVELANIGLLTTVVTGGEISNTTSLLDNTVSGVYLKNKLLFCTMREERDFLKVFKNLDMDENGNITYDEFKEIPSYKGQDKIRTSLNEKYIGVTIPAYDLLAGLQIYDVDRGTSQFVTLTSIGDLAFFSDTKAYVGGFNKVTPFDLATAKPLPPIVIGTVYFSVKNVICGYSNQSL</sequence>
<dbReference type="InterPro" id="IPR002048">
    <property type="entry name" value="EF_hand_dom"/>
</dbReference>
<dbReference type="InterPro" id="IPR011992">
    <property type="entry name" value="EF-hand-dom_pair"/>
</dbReference>
<dbReference type="InterPro" id="IPR011048">
    <property type="entry name" value="Haem_d1_sf"/>
</dbReference>
<dbReference type="RefSeq" id="WP_209871519.1">
    <property type="nucleotide sequence ID" value="NZ_JAGGLV010000004.1"/>
</dbReference>
<organism evidence="2 3">
    <name type="scientific">Paenibacillus silagei</name>
    <dbReference type="NCBI Taxonomy" id="1670801"/>
    <lineage>
        <taxon>Bacteria</taxon>
        <taxon>Bacillati</taxon>
        <taxon>Bacillota</taxon>
        <taxon>Bacilli</taxon>
        <taxon>Bacillales</taxon>
        <taxon>Paenibacillaceae</taxon>
        <taxon>Paenibacillus</taxon>
    </lineage>
</organism>
<accession>A0ABS4NNE3</accession>
<protein>
    <recommendedName>
        <fullName evidence="1">EF-hand domain-containing protein</fullName>
    </recommendedName>
</protein>
<comment type="caution">
    <text evidence="2">The sequence shown here is derived from an EMBL/GenBank/DDBJ whole genome shotgun (WGS) entry which is preliminary data.</text>
</comment>
<proteinExistence type="predicted"/>
<evidence type="ECO:0000259" key="1">
    <source>
        <dbReference type="PROSITE" id="PS50222"/>
    </source>
</evidence>
<gene>
    <name evidence="2" type="ORF">J2Z70_001728</name>
</gene>
<dbReference type="SUPFAM" id="SSF47473">
    <property type="entry name" value="EF-hand"/>
    <property type="match status" value="1"/>
</dbReference>
<dbReference type="InterPro" id="IPR015943">
    <property type="entry name" value="WD40/YVTN_repeat-like_dom_sf"/>
</dbReference>
<evidence type="ECO:0000313" key="2">
    <source>
        <dbReference type="EMBL" id="MBP2111587.1"/>
    </source>
</evidence>
<keyword evidence="3" id="KW-1185">Reference proteome</keyword>
<dbReference type="Proteomes" id="UP000773462">
    <property type="component" value="Unassembled WGS sequence"/>
</dbReference>
<dbReference type="Gene3D" id="2.130.10.10">
    <property type="entry name" value="YVTN repeat-like/Quinoprotein amine dehydrogenase"/>
    <property type="match status" value="1"/>
</dbReference>
<dbReference type="SUPFAM" id="SSF51004">
    <property type="entry name" value="C-terminal (heme d1) domain of cytochrome cd1-nitrite reductase"/>
    <property type="match status" value="1"/>
</dbReference>
<dbReference type="InterPro" id="IPR051200">
    <property type="entry name" value="Host-pathogen_enzymatic-act"/>
</dbReference>